<name>A0AAN7GWR6_9PEZI</name>
<evidence type="ECO:0000313" key="2">
    <source>
        <dbReference type="Proteomes" id="UP001301958"/>
    </source>
</evidence>
<proteinExistence type="predicted"/>
<accession>A0AAN7GWR6</accession>
<evidence type="ECO:0000313" key="1">
    <source>
        <dbReference type="EMBL" id="KAK4224135.1"/>
    </source>
</evidence>
<gene>
    <name evidence="1" type="ORF">QBC38DRAFT_458651</name>
</gene>
<dbReference type="AlphaFoldDB" id="A0AAN7GWR6"/>
<protein>
    <submittedName>
        <fullName evidence="1">Uncharacterized protein</fullName>
    </submittedName>
</protein>
<keyword evidence="2" id="KW-1185">Reference proteome</keyword>
<reference evidence="1" key="2">
    <citation type="submission" date="2023-05" db="EMBL/GenBank/DDBJ databases">
        <authorList>
            <consortium name="Lawrence Berkeley National Laboratory"/>
            <person name="Steindorff A."/>
            <person name="Hensen N."/>
            <person name="Bonometti L."/>
            <person name="Westerberg I."/>
            <person name="Brannstrom I.O."/>
            <person name="Guillou S."/>
            <person name="Cros-Aarteil S."/>
            <person name="Calhoun S."/>
            <person name="Haridas S."/>
            <person name="Kuo A."/>
            <person name="Mondo S."/>
            <person name="Pangilinan J."/>
            <person name="Riley R."/>
            <person name="Labutti K."/>
            <person name="Andreopoulos B."/>
            <person name="Lipzen A."/>
            <person name="Chen C."/>
            <person name="Yanf M."/>
            <person name="Daum C."/>
            <person name="Ng V."/>
            <person name="Clum A."/>
            <person name="Ohm R."/>
            <person name="Martin F."/>
            <person name="Silar P."/>
            <person name="Natvig D."/>
            <person name="Lalanne C."/>
            <person name="Gautier V."/>
            <person name="Ament-Velasquez S.L."/>
            <person name="Kruys A."/>
            <person name="Hutchinson M.I."/>
            <person name="Powell A.J."/>
            <person name="Barry K."/>
            <person name="Miller A.N."/>
            <person name="Grigoriev I.V."/>
            <person name="Debuchy R."/>
            <person name="Gladieux P."/>
            <person name="Thoren M.H."/>
            <person name="Johannesson H."/>
        </authorList>
    </citation>
    <scope>NUCLEOTIDE SEQUENCE</scope>
    <source>
        <strain evidence="1">CBS 990.96</strain>
    </source>
</reference>
<sequence>MTGGFVYTIVFEFDGVAAPYPMHARVLEEYERWRVSILRTSAKISTRGWATRGTGRAGSVFGGLVERPPLKDHPDTTIPRKQHFDQFIHHQQ</sequence>
<dbReference type="Proteomes" id="UP001301958">
    <property type="component" value="Unassembled WGS sequence"/>
</dbReference>
<reference evidence="1" key="1">
    <citation type="journal article" date="2023" name="Mol. Phylogenet. Evol.">
        <title>Genome-scale phylogeny and comparative genomics of the fungal order Sordariales.</title>
        <authorList>
            <person name="Hensen N."/>
            <person name="Bonometti L."/>
            <person name="Westerberg I."/>
            <person name="Brannstrom I.O."/>
            <person name="Guillou S."/>
            <person name="Cros-Aarteil S."/>
            <person name="Calhoun S."/>
            <person name="Haridas S."/>
            <person name="Kuo A."/>
            <person name="Mondo S."/>
            <person name="Pangilinan J."/>
            <person name="Riley R."/>
            <person name="LaButti K."/>
            <person name="Andreopoulos B."/>
            <person name="Lipzen A."/>
            <person name="Chen C."/>
            <person name="Yan M."/>
            <person name="Daum C."/>
            <person name="Ng V."/>
            <person name="Clum A."/>
            <person name="Steindorff A."/>
            <person name="Ohm R.A."/>
            <person name="Martin F."/>
            <person name="Silar P."/>
            <person name="Natvig D.O."/>
            <person name="Lalanne C."/>
            <person name="Gautier V."/>
            <person name="Ament-Velasquez S.L."/>
            <person name="Kruys A."/>
            <person name="Hutchinson M.I."/>
            <person name="Powell A.J."/>
            <person name="Barry K."/>
            <person name="Miller A.N."/>
            <person name="Grigoriev I.V."/>
            <person name="Debuchy R."/>
            <person name="Gladieux P."/>
            <person name="Hiltunen Thoren M."/>
            <person name="Johannesson H."/>
        </authorList>
    </citation>
    <scope>NUCLEOTIDE SEQUENCE</scope>
    <source>
        <strain evidence="1">CBS 990.96</strain>
    </source>
</reference>
<organism evidence="1 2">
    <name type="scientific">Podospora fimiseda</name>
    <dbReference type="NCBI Taxonomy" id="252190"/>
    <lineage>
        <taxon>Eukaryota</taxon>
        <taxon>Fungi</taxon>
        <taxon>Dikarya</taxon>
        <taxon>Ascomycota</taxon>
        <taxon>Pezizomycotina</taxon>
        <taxon>Sordariomycetes</taxon>
        <taxon>Sordariomycetidae</taxon>
        <taxon>Sordariales</taxon>
        <taxon>Podosporaceae</taxon>
        <taxon>Podospora</taxon>
    </lineage>
</organism>
<comment type="caution">
    <text evidence="1">The sequence shown here is derived from an EMBL/GenBank/DDBJ whole genome shotgun (WGS) entry which is preliminary data.</text>
</comment>
<dbReference type="EMBL" id="MU865403">
    <property type="protein sequence ID" value="KAK4224135.1"/>
    <property type="molecule type" value="Genomic_DNA"/>
</dbReference>